<dbReference type="InterPro" id="IPR036866">
    <property type="entry name" value="RibonucZ/Hydroxyglut_hydro"/>
</dbReference>
<dbReference type="InterPro" id="IPR001279">
    <property type="entry name" value="Metallo-B-lactamas"/>
</dbReference>
<name>A0A921LI52_9BACE</name>
<comment type="caution">
    <text evidence="2">The sequence shown here is derived from an EMBL/GenBank/DDBJ whole genome shotgun (WGS) entry which is preliminary data.</text>
</comment>
<accession>A0A921LI52</accession>
<evidence type="ECO:0000313" key="2">
    <source>
        <dbReference type="EMBL" id="HJG13161.1"/>
    </source>
</evidence>
<dbReference type="Proteomes" id="UP000747074">
    <property type="component" value="Unassembled WGS sequence"/>
</dbReference>
<dbReference type="Pfam" id="PF00753">
    <property type="entry name" value="Lactamase_B"/>
    <property type="match status" value="1"/>
</dbReference>
<reference evidence="2" key="2">
    <citation type="submission" date="2021-09" db="EMBL/GenBank/DDBJ databases">
        <authorList>
            <person name="Gilroy R."/>
        </authorList>
    </citation>
    <scope>NUCLEOTIDE SEQUENCE</scope>
    <source>
        <strain evidence="2">CHK154-13316</strain>
    </source>
</reference>
<dbReference type="SUPFAM" id="SSF56281">
    <property type="entry name" value="Metallo-hydrolase/oxidoreductase"/>
    <property type="match status" value="1"/>
</dbReference>
<dbReference type="PANTHER" id="PTHR43694:SF1">
    <property type="entry name" value="RIBONUCLEASE J"/>
    <property type="match status" value="1"/>
</dbReference>
<reference evidence="2" key="1">
    <citation type="journal article" date="2021" name="PeerJ">
        <title>Extensive microbial diversity within the chicken gut microbiome revealed by metagenomics and culture.</title>
        <authorList>
            <person name="Gilroy R."/>
            <person name="Ravi A."/>
            <person name="Getino M."/>
            <person name="Pursley I."/>
            <person name="Horton D.L."/>
            <person name="Alikhan N.F."/>
            <person name="Baker D."/>
            <person name="Gharbi K."/>
            <person name="Hall N."/>
            <person name="Watson M."/>
            <person name="Adriaenssens E.M."/>
            <person name="Foster-Nyarko E."/>
            <person name="Jarju S."/>
            <person name="Secka A."/>
            <person name="Antonio M."/>
            <person name="Oren A."/>
            <person name="Chaudhuri R.R."/>
            <person name="La Ragione R."/>
            <person name="Hildebrand F."/>
            <person name="Pallen M.J."/>
        </authorList>
    </citation>
    <scope>NUCLEOTIDE SEQUENCE</scope>
    <source>
        <strain evidence="2">CHK154-13316</strain>
    </source>
</reference>
<dbReference type="Gene3D" id="3.60.15.10">
    <property type="entry name" value="Ribonuclease Z/Hydroxyacylglutathione hydrolase-like"/>
    <property type="match status" value="1"/>
</dbReference>
<organism evidence="2 3">
    <name type="scientific">Bacteroides xylanisolvens</name>
    <dbReference type="NCBI Taxonomy" id="371601"/>
    <lineage>
        <taxon>Bacteria</taxon>
        <taxon>Pseudomonadati</taxon>
        <taxon>Bacteroidota</taxon>
        <taxon>Bacteroidia</taxon>
        <taxon>Bacteroidales</taxon>
        <taxon>Bacteroidaceae</taxon>
        <taxon>Bacteroides</taxon>
    </lineage>
</organism>
<dbReference type="EMBL" id="DYVL01000169">
    <property type="protein sequence ID" value="HJG13161.1"/>
    <property type="molecule type" value="Genomic_DNA"/>
</dbReference>
<dbReference type="AlphaFoldDB" id="A0A921LI52"/>
<dbReference type="PANTHER" id="PTHR43694">
    <property type="entry name" value="RIBONUCLEASE J"/>
    <property type="match status" value="1"/>
</dbReference>
<protein>
    <submittedName>
        <fullName evidence="2">MBL fold metallo-hydrolase</fullName>
    </submittedName>
</protein>
<proteinExistence type="predicted"/>
<evidence type="ECO:0000259" key="1">
    <source>
        <dbReference type="SMART" id="SM00849"/>
    </source>
</evidence>
<dbReference type="SMART" id="SM00849">
    <property type="entry name" value="Lactamase_B"/>
    <property type="match status" value="1"/>
</dbReference>
<feature type="domain" description="Metallo-beta-lactamase" evidence="1">
    <location>
        <begin position="353"/>
        <end position="553"/>
    </location>
</feature>
<sequence length="760" mass="87734">MKKLKMVNNYTIKTTYYDRKMDEKLLTQINERFPWIISYVKSHNCLDFQTGNDPKTNRSWFSIYRGTGRILTFRSHSGKVNEICDVAEAYKELMQPDFFRNPTPDQFDTYLAKIASTEKFKRYYEDTEGVYNEGYYQTLIGRRYTFGIKDTDDFILFDKELVIGFKTKDIKDEWNKEIVDQQTLKIEQLRKTYNGTLPEEIKPEYGEFDFLGLNTNGDILIMELKQNDPTKTALSPIQTSYYYLQFQKLAREDDKLYQRIKAMIEQKIDYGLIGSSYKNKMPLKLSGRIIPCVIVGEDSNLSETIRERYRFIRDLFLPEMKAYTCTPEGTLVTSKNLENRMNLIIHRGADQIGGCITEISTENCKILIDFGSNLPGCKKEELTEEQVKSIIGNADAVFYTHYHSDHVGLHHLIPTNVLQYIGVGAKEVMLCKYDALRGHGDYSKQIEAIERMETYCAAKRIDVSKKGKIFVTPYFVSHSAFDAYMFLIECEGKKILHTGDFRRHGYIGKGLFPTLKKNVGEVDILITEGTMLGRSQECVISESEIQKNIIKALREHKYVFALCSSTDLDRLATFHAACKKTGRIFLVDEYQNRVLNVFTKYAGCKSDLFQFNAFKLINYRTVNVRNKLQKEGFLMPIRMSSGYLLKGMLDIYNDEKPWLIYSMWGGYAKEGKDYTNSDVINIRNLFGDRILDGTMDGVHTSGHADVETLKEVCQTVHPRIGVIPIHKDENSRYDSISGISSYFIFDEGDVDIHDIHISVK</sequence>
<gene>
    <name evidence="2" type="ORF">K8V07_14680</name>
</gene>
<evidence type="ECO:0000313" key="3">
    <source>
        <dbReference type="Proteomes" id="UP000747074"/>
    </source>
</evidence>